<reference evidence="2 3" key="1">
    <citation type="submission" date="2018-12" db="EMBL/GenBank/DDBJ databases">
        <title>Complete Genome Sequence of Glutamicibacter creatinolyticus strain LGCM259,isolated from an abscess of a 12-year-old mare in Italy.</title>
        <authorList>
            <person name="Santos R.G."/>
            <person name="Silva A.L."/>
            <person name="Seyffert N."/>
            <person name="Castro T.L.P."/>
            <person name="Attili A.R."/>
            <person name="Rifici C."/>
            <person name="Mazzullo G."/>
            <person name="Brenig B."/>
            <person name="Venanzi F."/>
            <person name="Azevedo V."/>
        </authorList>
    </citation>
    <scope>NUCLEOTIDE SEQUENCE [LARGE SCALE GENOMIC DNA]</scope>
    <source>
        <strain evidence="2 3">LGCM 259</strain>
    </source>
</reference>
<gene>
    <name evidence="2" type="ORF">GcLGCM259_0827</name>
</gene>
<dbReference type="AlphaFoldDB" id="A0A5B7WU57"/>
<proteinExistence type="predicted"/>
<name>A0A5B7WU57_9MICC</name>
<dbReference type="Gene3D" id="3.40.630.30">
    <property type="match status" value="1"/>
</dbReference>
<dbReference type="SUPFAM" id="SSF55729">
    <property type="entry name" value="Acyl-CoA N-acyltransferases (Nat)"/>
    <property type="match status" value="1"/>
</dbReference>
<dbReference type="GO" id="GO:0016747">
    <property type="term" value="F:acyltransferase activity, transferring groups other than amino-acyl groups"/>
    <property type="evidence" value="ECO:0007669"/>
    <property type="project" value="InterPro"/>
</dbReference>
<dbReference type="Proteomes" id="UP000307000">
    <property type="component" value="Chromosome"/>
</dbReference>
<dbReference type="InterPro" id="IPR000182">
    <property type="entry name" value="GNAT_dom"/>
</dbReference>
<dbReference type="CDD" id="cd04301">
    <property type="entry name" value="NAT_SF"/>
    <property type="match status" value="1"/>
</dbReference>
<keyword evidence="3" id="KW-1185">Reference proteome</keyword>
<dbReference type="RefSeq" id="WP_138925876.1">
    <property type="nucleotide sequence ID" value="NZ_CP034412.1"/>
</dbReference>
<dbReference type="PROSITE" id="PS51186">
    <property type="entry name" value="GNAT"/>
    <property type="match status" value="1"/>
</dbReference>
<dbReference type="KEGG" id="gcr:GcLGCM259_0827"/>
<dbReference type="PANTHER" id="PTHR43072">
    <property type="entry name" value="N-ACETYLTRANSFERASE"/>
    <property type="match status" value="1"/>
</dbReference>
<dbReference type="Pfam" id="PF00583">
    <property type="entry name" value="Acetyltransf_1"/>
    <property type="match status" value="1"/>
</dbReference>
<keyword evidence="2" id="KW-0808">Transferase</keyword>
<feature type="domain" description="N-acetyltransferase" evidence="1">
    <location>
        <begin position="8"/>
        <end position="149"/>
    </location>
</feature>
<evidence type="ECO:0000313" key="3">
    <source>
        <dbReference type="Proteomes" id="UP000307000"/>
    </source>
</evidence>
<accession>A0A5B7WU57</accession>
<dbReference type="InterPro" id="IPR016181">
    <property type="entry name" value="Acyl_CoA_acyltransferase"/>
</dbReference>
<evidence type="ECO:0000313" key="2">
    <source>
        <dbReference type="EMBL" id="QCY46583.1"/>
    </source>
</evidence>
<dbReference type="EMBL" id="CP034412">
    <property type="protein sequence ID" value="QCY46583.1"/>
    <property type="molecule type" value="Genomic_DNA"/>
</dbReference>
<protein>
    <submittedName>
        <fullName evidence="2">GNAT family N-acetyltransferase</fullName>
    </submittedName>
</protein>
<organism evidence="2 3">
    <name type="scientific">Glutamicibacter creatinolyticus</name>
    <dbReference type="NCBI Taxonomy" id="162496"/>
    <lineage>
        <taxon>Bacteria</taxon>
        <taxon>Bacillati</taxon>
        <taxon>Actinomycetota</taxon>
        <taxon>Actinomycetes</taxon>
        <taxon>Micrococcales</taxon>
        <taxon>Micrococcaceae</taxon>
        <taxon>Glutamicibacter</taxon>
    </lineage>
</organism>
<sequence length="176" mass="19397">MSEPSAGYRIRRARPEDEAGVARLCQRSGQLGWDREALRKTASRVSLVATQDDTVIGVAKTHWHAEPDRAAPAGHYLGGIVIDPRWRRHGVGRALTAARLAWIAPRADVVYYFTNENNTASIKLHESFGFQLLFAAGSLHSVSADDGRSKLLLFALHRLANSVSPLTLDDKDRLNS</sequence>
<evidence type="ECO:0000259" key="1">
    <source>
        <dbReference type="PROSITE" id="PS51186"/>
    </source>
</evidence>